<dbReference type="SUPFAM" id="SSF69318">
    <property type="entry name" value="Integrin alpha N-terminal domain"/>
    <property type="match status" value="1"/>
</dbReference>
<evidence type="ECO:0008006" key="7">
    <source>
        <dbReference type="Google" id="ProtNLM"/>
    </source>
</evidence>
<name>A0A956LYB1_UNCEI</name>
<sequence>MIDLTKQLGKRTASWCLPANHRAFRVTGPGALAVFALTAIALTAWTTGACAQTQLWSAPGIENVVCVTAAPDIDGDGGPDVIFESYDAGAPQQDNLYAIRGASSGAGEVIWSARPLGGPSNSGGYGDACLRMGPDTGGDGFPDVMIGMAWGNRSAFSLDGRTGATQWKFDTYSDSPPAPPVSGWVYAMASLEQDIDDDGVSEIIFGVGSDNDAIYCVSGADGSVLWRYEAADAIFDVMSIDDLDGDGVRDVIAGVGDNGQQVIALSGDGGPGGPVGFVIWLRDAGSVMSLCRIPDLNDDGLPEVVAGTWASGAQLRCFSGINGADLWTGIVGAPVMRVVTLDDVTGDGFPDLAVGSWLNQVRVHDGRDGTLVWLRAVGTTNGGDVWAID</sequence>
<feature type="non-terminal residue" evidence="5">
    <location>
        <position position="389"/>
    </location>
</feature>
<reference evidence="5" key="1">
    <citation type="submission" date="2020-04" db="EMBL/GenBank/DDBJ databases">
        <authorList>
            <person name="Zhang T."/>
        </authorList>
    </citation>
    <scope>NUCLEOTIDE SEQUENCE</scope>
    <source>
        <strain evidence="5">HKST-UBA01</strain>
    </source>
</reference>
<organism evidence="5 6">
    <name type="scientific">Eiseniibacteriota bacterium</name>
    <dbReference type="NCBI Taxonomy" id="2212470"/>
    <lineage>
        <taxon>Bacteria</taxon>
        <taxon>Candidatus Eiseniibacteriota</taxon>
    </lineage>
</organism>
<evidence type="ECO:0000256" key="1">
    <source>
        <dbReference type="ARBA" id="ARBA00004167"/>
    </source>
</evidence>
<dbReference type="EMBL" id="JAGQHR010000170">
    <property type="protein sequence ID" value="MCA9727458.1"/>
    <property type="molecule type" value="Genomic_DNA"/>
</dbReference>
<keyword evidence="4" id="KW-0472">Membrane</keyword>
<evidence type="ECO:0000256" key="2">
    <source>
        <dbReference type="ARBA" id="ARBA00022692"/>
    </source>
</evidence>
<dbReference type="PANTHER" id="PTHR21419">
    <property type="match status" value="1"/>
</dbReference>
<gene>
    <name evidence="5" type="ORF">KC729_07230</name>
</gene>
<dbReference type="GO" id="GO:0016020">
    <property type="term" value="C:membrane"/>
    <property type="evidence" value="ECO:0007669"/>
    <property type="project" value="UniProtKB-SubCell"/>
</dbReference>
<evidence type="ECO:0000313" key="6">
    <source>
        <dbReference type="Proteomes" id="UP000697710"/>
    </source>
</evidence>
<keyword evidence="3" id="KW-1133">Transmembrane helix</keyword>
<dbReference type="Proteomes" id="UP000697710">
    <property type="component" value="Unassembled WGS sequence"/>
</dbReference>
<evidence type="ECO:0000313" key="5">
    <source>
        <dbReference type="EMBL" id="MCA9727458.1"/>
    </source>
</evidence>
<accession>A0A956LYB1</accession>
<proteinExistence type="predicted"/>
<evidence type="ECO:0000256" key="3">
    <source>
        <dbReference type="ARBA" id="ARBA00022989"/>
    </source>
</evidence>
<protein>
    <recommendedName>
        <fullName evidence="7">VCBS repeat-containing protein</fullName>
    </recommendedName>
</protein>
<dbReference type="AlphaFoldDB" id="A0A956LYB1"/>
<comment type="caution">
    <text evidence="5">The sequence shown here is derived from an EMBL/GenBank/DDBJ whole genome shotgun (WGS) entry which is preliminary data.</text>
</comment>
<dbReference type="Gene3D" id="2.130.10.130">
    <property type="entry name" value="Integrin alpha, N-terminal"/>
    <property type="match status" value="1"/>
</dbReference>
<dbReference type="PANTHER" id="PTHR21419:SF30">
    <property type="entry name" value="IG-LIKE DOMAIN-CONTAINING PROTEIN"/>
    <property type="match status" value="1"/>
</dbReference>
<dbReference type="InterPro" id="IPR028994">
    <property type="entry name" value="Integrin_alpha_N"/>
</dbReference>
<dbReference type="InterPro" id="IPR045232">
    <property type="entry name" value="FAM234"/>
</dbReference>
<keyword evidence="2" id="KW-0812">Transmembrane</keyword>
<reference evidence="5" key="2">
    <citation type="journal article" date="2021" name="Microbiome">
        <title>Successional dynamics and alternative stable states in a saline activated sludge microbial community over 9 years.</title>
        <authorList>
            <person name="Wang Y."/>
            <person name="Ye J."/>
            <person name="Ju F."/>
            <person name="Liu L."/>
            <person name="Boyd J.A."/>
            <person name="Deng Y."/>
            <person name="Parks D.H."/>
            <person name="Jiang X."/>
            <person name="Yin X."/>
            <person name="Woodcroft B.J."/>
            <person name="Tyson G.W."/>
            <person name="Hugenholtz P."/>
            <person name="Polz M.F."/>
            <person name="Zhang T."/>
        </authorList>
    </citation>
    <scope>NUCLEOTIDE SEQUENCE</scope>
    <source>
        <strain evidence="5">HKST-UBA01</strain>
    </source>
</reference>
<evidence type="ECO:0000256" key="4">
    <source>
        <dbReference type="ARBA" id="ARBA00023136"/>
    </source>
</evidence>
<comment type="subcellular location">
    <subcellularLocation>
        <location evidence="1">Membrane</location>
        <topology evidence="1">Single-pass membrane protein</topology>
    </subcellularLocation>
</comment>